<dbReference type="EMBL" id="CALNXK010000011">
    <property type="protein sequence ID" value="CAH3043901.1"/>
    <property type="molecule type" value="Genomic_DNA"/>
</dbReference>
<dbReference type="Proteomes" id="UP001159405">
    <property type="component" value="Unassembled WGS sequence"/>
</dbReference>
<dbReference type="Pfam" id="PF05485">
    <property type="entry name" value="THAP"/>
    <property type="match status" value="1"/>
</dbReference>
<evidence type="ECO:0000256" key="6">
    <source>
        <dbReference type="SAM" id="MobiDB-lite"/>
    </source>
</evidence>
<dbReference type="SMART" id="SM00692">
    <property type="entry name" value="DM3"/>
    <property type="match status" value="1"/>
</dbReference>
<feature type="region of interest" description="Disordered" evidence="6">
    <location>
        <begin position="292"/>
        <end position="334"/>
    </location>
</feature>
<evidence type="ECO:0000313" key="8">
    <source>
        <dbReference type="EMBL" id="CAH3043901.1"/>
    </source>
</evidence>
<feature type="compositionally biased region" description="Polar residues" evidence="6">
    <location>
        <begin position="311"/>
        <end position="323"/>
    </location>
</feature>
<dbReference type="InterPro" id="IPR006612">
    <property type="entry name" value="THAP_Znf"/>
</dbReference>
<dbReference type="SUPFAM" id="SSF57716">
    <property type="entry name" value="Glucocorticoid receptor-like (DNA-binding domain)"/>
    <property type="match status" value="1"/>
</dbReference>
<feature type="compositionally biased region" description="Low complexity" evidence="6">
    <location>
        <begin position="229"/>
        <end position="241"/>
    </location>
</feature>
<gene>
    <name evidence="8" type="ORF">PLOB_00002718</name>
</gene>
<dbReference type="SMART" id="SM00980">
    <property type="entry name" value="THAP"/>
    <property type="match status" value="1"/>
</dbReference>
<dbReference type="InterPro" id="IPR038441">
    <property type="entry name" value="THAP_Znf_sf"/>
</dbReference>
<evidence type="ECO:0000256" key="4">
    <source>
        <dbReference type="ARBA" id="ARBA00023125"/>
    </source>
</evidence>
<dbReference type="PANTHER" id="PTHR31751:SF42">
    <property type="entry name" value="PROTEIN CBG10204"/>
    <property type="match status" value="1"/>
</dbReference>
<evidence type="ECO:0000256" key="2">
    <source>
        <dbReference type="ARBA" id="ARBA00022771"/>
    </source>
</evidence>
<dbReference type="PROSITE" id="PS50950">
    <property type="entry name" value="ZF_THAP"/>
    <property type="match status" value="1"/>
</dbReference>
<feature type="domain" description="THAP-type" evidence="7">
    <location>
        <begin position="14"/>
        <end position="114"/>
    </location>
</feature>
<accession>A0ABN8N897</accession>
<name>A0ABN8N897_9CNID</name>
<keyword evidence="2 5" id="KW-0863">Zinc-finger</keyword>
<evidence type="ECO:0000259" key="7">
    <source>
        <dbReference type="PROSITE" id="PS50950"/>
    </source>
</evidence>
<keyword evidence="9" id="KW-1185">Reference proteome</keyword>
<proteinExistence type="predicted"/>
<feature type="region of interest" description="Disordered" evidence="6">
    <location>
        <begin position="1"/>
        <end position="23"/>
    </location>
</feature>
<evidence type="ECO:0000313" key="9">
    <source>
        <dbReference type="Proteomes" id="UP001159405"/>
    </source>
</evidence>
<feature type="compositionally biased region" description="Polar residues" evidence="6">
    <location>
        <begin position="114"/>
        <end position="123"/>
    </location>
</feature>
<evidence type="ECO:0000256" key="1">
    <source>
        <dbReference type="ARBA" id="ARBA00022723"/>
    </source>
</evidence>
<comment type="caution">
    <text evidence="8">The sequence shown here is derived from an EMBL/GenBank/DDBJ whole genome shotgun (WGS) entry which is preliminary data.</text>
</comment>
<feature type="region of interest" description="Disordered" evidence="6">
    <location>
        <begin position="112"/>
        <end position="243"/>
    </location>
</feature>
<dbReference type="Gene3D" id="6.20.210.20">
    <property type="entry name" value="THAP domain"/>
    <property type="match status" value="1"/>
</dbReference>
<reference evidence="8 9" key="1">
    <citation type="submission" date="2022-05" db="EMBL/GenBank/DDBJ databases">
        <authorList>
            <consortium name="Genoscope - CEA"/>
            <person name="William W."/>
        </authorList>
    </citation>
    <scope>NUCLEOTIDE SEQUENCE [LARGE SCALE GENOMIC DNA]</scope>
</reference>
<feature type="compositionally biased region" description="Polar residues" evidence="6">
    <location>
        <begin position="192"/>
        <end position="213"/>
    </location>
</feature>
<organism evidence="8 9">
    <name type="scientific">Porites lobata</name>
    <dbReference type="NCBI Taxonomy" id="104759"/>
    <lineage>
        <taxon>Eukaryota</taxon>
        <taxon>Metazoa</taxon>
        <taxon>Cnidaria</taxon>
        <taxon>Anthozoa</taxon>
        <taxon>Hexacorallia</taxon>
        <taxon>Scleractinia</taxon>
        <taxon>Fungiina</taxon>
        <taxon>Poritidae</taxon>
        <taxon>Porites</taxon>
    </lineage>
</organism>
<protein>
    <recommendedName>
        <fullName evidence="7">THAP-type domain-containing protein</fullName>
    </recommendedName>
</protein>
<evidence type="ECO:0000256" key="3">
    <source>
        <dbReference type="ARBA" id="ARBA00022833"/>
    </source>
</evidence>
<dbReference type="PANTHER" id="PTHR31751">
    <property type="entry name" value="SI:CH211-108C17.2-RELATED-RELATED"/>
    <property type="match status" value="1"/>
</dbReference>
<evidence type="ECO:0000256" key="5">
    <source>
        <dbReference type="PROSITE-ProRule" id="PRU00309"/>
    </source>
</evidence>
<sequence length="556" mass="62044">MAESSKTPKATRRGGRYCAAGTPNQRSCKNTTFTPGIRMHEFPSDPSVRAQWVQFVRRHRHDYKDPTSKYASLCSAHFDESCYERKMSVVRSVKKEYKLEMRVFLKATAVPTRDSVTPQSPEKISQREKRKLTREVMAKVNVPPKKKKKKPSSSTAPATLEPASDGTTSLDQGAESEAVSKDMQMPTALPGPSTSGEDVINVPSTSASVTVPTIQEPEEPASDNSAAYGTTSSSMHTGTTSCKGCKHKAEYQKAMRAKKRLKSKVKGLKKEVCSLKATIAELQSVSFTQCVAENETEEEEGESAQPSSESTSHGQNYFSWSSTGEEEEDGAVEDSSDYHYNQPKFIVFYEMLLKIFLFCFNCKENNPQVSMVQNGTMVTVRQKCAKCIKGYVWTSQRMMPHGKYPAGNVLLSLAVLMAGASISKILLVFRHMGLVCYSARTFFKHQRSFLFPAVIHHWESYQTDLLNKVKDLKDVVWAGDGRYDSMGHSAKYGAYTLLCTTIMKIVHFELVQANETGGSYQTELEGVKRCFGFLQRLGVKIGVFISDRHRGYSQMD</sequence>
<keyword evidence="4 5" id="KW-0238">DNA-binding</keyword>
<keyword evidence="3" id="KW-0862">Zinc</keyword>
<keyword evidence="1" id="KW-0479">Metal-binding</keyword>
<feature type="compositionally biased region" description="Acidic residues" evidence="6">
    <location>
        <begin position="324"/>
        <end position="334"/>
    </location>
</feature>